<dbReference type="InterPro" id="IPR000757">
    <property type="entry name" value="Beta-glucanase-like"/>
</dbReference>
<dbReference type="InterPro" id="IPR013320">
    <property type="entry name" value="ConA-like_dom_sf"/>
</dbReference>
<dbReference type="SUPFAM" id="SSF54106">
    <property type="entry name" value="LysM domain"/>
    <property type="match status" value="2"/>
</dbReference>
<dbReference type="InterPro" id="IPR052210">
    <property type="entry name" value="LysM1-like"/>
</dbReference>
<dbReference type="GO" id="GO:0004553">
    <property type="term" value="F:hydrolase activity, hydrolyzing O-glycosyl compounds"/>
    <property type="evidence" value="ECO:0007669"/>
    <property type="project" value="InterPro"/>
</dbReference>
<dbReference type="PANTHER" id="PTHR34997:SF1">
    <property type="entry name" value="PEPTIDOGLYCAN-BINDING LYSIN DOMAIN"/>
    <property type="match status" value="1"/>
</dbReference>
<dbReference type="SUPFAM" id="SSF49899">
    <property type="entry name" value="Concanavalin A-like lectins/glucanases"/>
    <property type="match status" value="2"/>
</dbReference>
<evidence type="ECO:0000313" key="6">
    <source>
        <dbReference type="EMBL" id="KAJ3175028.1"/>
    </source>
</evidence>
<evidence type="ECO:0000256" key="2">
    <source>
        <dbReference type="ARBA" id="ARBA00023026"/>
    </source>
</evidence>
<feature type="signal peptide" evidence="3">
    <location>
        <begin position="1"/>
        <end position="36"/>
    </location>
</feature>
<keyword evidence="1" id="KW-0147">Chitin-binding</keyword>
<feature type="domain" description="LysM" evidence="5">
    <location>
        <begin position="383"/>
        <end position="432"/>
    </location>
</feature>
<keyword evidence="7" id="KW-1185">Reference proteome</keyword>
<dbReference type="Pfam" id="PF01476">
    <property type="entry name" value="LysM"/>
    <property type="match status" value="2"/>
</dbReference>
<organism evidence="6 7">
    <name type="scientific">Geranomyces variabilis</name>
    <dbReference type="NCBI Taxonomy" id="109894"/>
    <lineage>
        <taxon>Eukaryota</taxon>
        <taxon>Fungi</taxon>
        <taxon>Fungi incertae sedis</taxon>
        <taxon>Chytridiomycota</taxon>
        <taxon>Chytridiomycota incertae sedis</taxon>
        <taxon>Chytridiomycetes</taxon>
        <taxon>Spizellomycetales</taxon>
        <taxon>Powellomycetaceae</taxon>
        <taxon>Geranomyces</taxon>
    </lineage>
</organism>
<dbReference type="GO" id="GO:0005975">
    <property type="term" value="P:carbohydrate metabolic process"/>
    <property type="evidence" value="ECO:0007669"/>
    <property type="project" value="InterPro"/>
</dbReference>
<dbReference type="Pfam" id="PF00722">
    <property type="entry name" value="Glyco_hydro_16"/>
    <property type="match status" value="1"/>
</dbReference>
<evidence type="ECO:0000256" key="3">
    <source>
        <dbReference type="SAM" id="SignalP"/>
    </source>
</evidence>
<dbReference type="InterPro" id="IPR018392">
    <property type="entry name" value="LysM"/>
</dbReference>
<dbReference type="EMBL" id="JADGJQ010000057">
    <property type="protein sequence ID" value="KAJ3175028.1"/>
    <property type="molecule type" value="Genomic_DNA"/>
</dbReference>
<feature type="chain" id="PRO_5042263136" description="GH16 domain-containing protein" evidence="3">
    <location>
        <begin position="37"/>
        <end position="447"/>
    </location>
</feature>
<evidence type="ECO:0000256" key="1">
    <source>
        <dbReference type="ARBA" id="ARBA00022669"/>
    </source>
</evidence>
<name>A0AAD5TF79_9FUNG</name>
<evidence type="ECO:0008006" key="8">
    <source>
        <dbReference type="Google" id="ProtNLM"/>
    </source>
</evidence>
<dbReference type="CDD" id="cd00118">
    <property type="entry name" value="LysM"/>
    <property type="match status" value="2"/>
</dbReference>
<comment type="caution">
    <text evidence="6">The sequence shown here is derived from an EMBL/GenBank/DDBJ whole genome shotgun (WGS) entry which is preliminary data.</text>
</comment>
<accession>A0AAD5TF79</accession>
<keyword evidence="3" id="KW-0732">Signal</keyword>
<evidence type="ECO:0000259" key="4">
    <source>
        <dbReference type="PROSITE" id="PS51762"/>
    </source>
</evidence>
<reference evidence="6" key="1">
    <citation type="submission" date="2020-05" db="EMBL/GenBank/DDBJ databases">
        <title>Phylogenomic resolution of chytrid fungi.</title>
        <authorList>
            <person name="Stajich J.E."/>
            <person name="Amses K."/>
            <person name="Simmons R."/>
            <person name="Seto K."/>
            <person name="Myers J."/>
            <person name="Bonds A."/>
            <person name="Quandt C.A."/>
            <person name="Barry K."/>
            <person name="Liu P."/>
            <person name="Grigoriev I."/>
            <person name="Longcore J.E."/>
            <person name="James T.Y."/>
        </authorList>
    </citation>
    <scope>NUCLEOTIDE SEQUENCE</scope>
    <source>
        <strain evidence="6">JEL0379</strain>
    </source>
</reference>
<dbReference type="Gene3D" id="2.60.120.200">
    <property type="match status" value="1"/>
</dbReference>
<dbReference type="Gene3D" id="3.10.350.10">
    <property type="entry name" value="LysM domain"/>
    <property type="match status" value="2"/>
</dbReference>
<keyword evidence="2" id="KW-0843">Virulence</keyword>
<feature type="domain" description="GH16" evidence="4">
    <location>
        <begin position="33"/>
        <end position="297"/>
    </location>
</feature>
<protein>
    <recommendedName>
        <fullName evidence="8">GH16 domain-containing protein</fullName>
    </recommendedName>
</protein>
<dbReference type="PANTHER" id="PTHR34997">
    <property type="entry name" value="AM15"/>
    <property type="match status" value="1"/>
</dbReference>
<gene>
    <name evidence="6" type="ORF">HDU87_006562</name>
</gene>
<feature type="domain" description="LysM" evidence="5">
    <location>
        <begin position="314"/>
        <end position="361"/>
    </location>
</feature>
<evidence type="ECO:0000313" key="7">
    <source>
        <dbReference type="Proteomes" id="UP001212152"/>
    </source>
</evidence>
<evidence type="ECO:0000259" key="5">
    <source>
        <dbReference type="PROSITE" id="PS51782"/>
    </source>
</evidence>
<dbReference type="Proteomes" id="UP001212152">
    <property type="component" value="Unassembled WGS sequence"/>
</dbReference>
<dbReference type="PROSITE" id="PS51762">
    <property type="entry name" value="GH16_2"/>
    <property type="match status" value="1"/>
</dbReference>
<dbReference type="AlphaFoldDB" id="A0AAD5TF79"/>
<dbReference type="GO" id="GO:0008061">
    <property type="term" value="F:chitin binding"/>
    <property type="evidence" value="ECO:0007669"/>
    <property type="project" value="UniProtKB-KW"/>
</dbReference>
<dbReference type="PROSITE" id="PS51782">
    <property type="entry name" value="LYSM"/>
    <property type="match status" value="2"/>
</dbReference>
<proteinExistence type="predicted"/>
<dbReference type="SMART" id="SM00257">
    <property type="entry name" value="LysM"/>
    <property type="match status" value="2"/>
</dbReference>
<sequence length="447" mass="48617">MRKPRIILPLFHTRKNMFAYAPAFLALALAAPSSLASSIVPNVTGNCVSGTYSTSNPSSWYLQDQTITAPPANLDPAKYSFVAQANARNIRFGSDDHAHFDMHAPPNNGAVRASWSRYMLRGRVSLQLAASNALGMSTGFITFSNSEDEIDFEMIGSEPTSVYTNIFYKGFPEFWHMSKAEIGDIDQMHTLTIDWTKTSIKWIVNGVTIRTVTAGSEELESTMLPAGEQWFPNTPSLPMFSLWQGAWAGTASWTPDIAHTASFGDLTVQCYDDNDQPVPEWPVGSASYVYPPAAGAEAVTPSKRSSQASIPGCTEYTVVNEGETCQSFAKAQGVALAALLTMNPQLKYDCGVLEPGTRICVKRSVFNNAGKEDERVAMKKACSMDTAVEGDTCESIALRNRVSAKQLSEWNAVECKSSTSGSPLTPGTILCVSEPVVKRRRRAADEL</sequence>
<dbReference type="InterPro" id="IPR036779">
    <property type="entry name" value="LysM_dom_sf"/>
</dbReference>